<dbReference type="Pfam" id="PF24681">
    <property type="entry name" value="Kelch_KLHDC2_KLHL20_DRC7"/>
    <property type="match status" value="1"/>
</dbReference>
<dbReference type="SMART" id="SM00612">
    <property type="entry name" value="Kelch"/>
    <property type="match status" value="4"/>
</dbReference>
<keyword evidence="3" id="KW-1185">Reference proteome</keyword>
<evidence type="ECO:0000313" key="2">
    <source>
        <dbReference type="EMBL" id="OAE26614.1"/>
    </source>
</evidence>
<dbReference type="EMBL" id="LVLJ01002146">
    <property type="protein sequence ID" value="OAE26614.1"/>
    <property type="molecule type" value="Genomic_DNA"/>
</dbReference>
<keyword evidence="1" id="KW-0472">Membrane</keyword>
<protein>
    <submittedName>
        <fullName evidence="2">Uncharacterized protein</fullName>
    </submittedName>
</protein>
<proteinExistence type="predicted"/>
<dbReference type="Gene3D" id="2.120.10.80">
    <property type="entry name" value="Kelch-type beta propeller"/>
    <property type="match status" value="3"/>
</dbReference>
<dbReference type="PANTHER" id="PTHR46375">
    <property type="entry name" value="KELCH REPEAT AND BTB DOMAIN-CONTAINING PROTEIN 13-RELATED"/>
    <property type="match status" value="1"/>
</dbReference>
<dbReference type="InterPro" id="IPR006652">
    <property type="entry name" value="Kelch_1"/>
</dbReference>
<dbReference type="InterPro" id="IPR052392">
    <property type="entry name" value="Kelch-BTB_domain-containing"/>
</dbReference>
<sequence length="453" mass="49821">MEMHGRDKAYFNDAGDGALANFSQELQQIRRSQKRNCRILGVILLLLFLVLLALIIVAGTQARTIRRLKDRQGLLPHPNVTFASYSGDRSINGLTYGGSLFRGSGFWNPRTPLPAALTDHSAIGVGEVVYIIGGANASGAVLDQFLLFDPTFHNYTLLPPIPEPRYRFGAALLDNKIYVVGGRKDDLEVDASLAAAFYVYDIAKNEWFVGPDILEPHSDPCAAAINGKVYLVGGYDKNYGYLNKMQVFDPTTNKWSYGPDMPTPRGDLMCAAFEDEIYVLGGYYDTINKTQPFSSKMESFSPITQKWTTQPDLLTPRGDGILTILISFTCLAVIPAQAVAVLPGRKLLLIGGEGHYKDNDKLKYPKHTNEVFFGADDTWVEKAMIPTARFRTAAATAGGLTFVFGGSDACIDRVLCPALDTTAVFLDVDHPHVYIYLKDDAYNDNAALTTYPV</sequence>
<organism evidence="2 3">
    <name type="scientific">Marchantia polymorpha subsp. ruderalis</name>
    <dbReference type="NCBI Taxonomy" id="1480154"/>
    <lineage>
        <taxon>Eukaryota</taxon>
        <taxon>Viridiplantae</taxon>
        <taxon>Streptophyta</taxon>
        <taxon>Embryophyta</taxon>
        <taxon>Marchantiophyta</taxon>
        <taxon>Marchantiopsida</taxon>
        <taxon>Marchantiidae</taxon>
        <taxon>Marchantiales</taxon>
        <taxon>Marchantiaceae</taxon>
        <taxon>Marchantia</taxon>
    </lineage>
</organism>
<reference evidence="2" key="1">
    <citation type="submission" date="2016-03" db="EMBL/GenBank/DDBJ databases">
        <title>Mechanisms controlling the formation of the plant cell surface in tip-growing cells are functionally conserved among land plants.</title>
        <authorList>
            <person name="Honkanen S."/>
            <person name="Jones V.A."/>
            <person name="Morieri G."/>
            <person name="Champion C."/>
            <person name="Hetherington A.J."/>
            <person name="Kelly S."/>
            <person name="Saint-Marcoux D."/>
            <person name="Proust H."/>
            <person name="Prescott H."/>
            <person name="Dolan L."/>
        </authorList>
    </citation>
    <scope>NUCLEOTIDE SEQUENCE [LARGE SCALE GENOMIC DNA]</scope>
    <source>
        <tissue evidence="2">Whole gametophyte</tissue>
    </source>
</reference>
<dbReference type="PANTHER" id="PTHR46375:SF3">
    <property type="entry name" value="KELCH REPEAT AND BTB DOMAIN-CONTAINING PROTEIN 13"/>
    <property type="match status" value="1"/>
</dbReference>
<name>A0A176W0M0_MARPO</name>
<dbReference type="AlphaFoldDB" id="A0A176W0M0"/>
<keyword evidence="1" id="KW-0812">Transmembrane</keyword>
<evidence type="ECO:0000256" key="1">
    <source>
        <dbReference type="SAM" id="Phobius"/>
    </source>
</evidence>
<feature type="transmembrane region" description="Helical" evidence="1">
    <location>
        <begin position="39"/>
        <end position="59"/>
    </location>
</feature>
<dbReference type="InterPro" id="IPR015915">
    <property type="entry name" value="Kelch-typ_b-propeller"/>
</dbReference>
<dbReference type="SUPFAM" id="SSF117281">
    <property type="entry name" value="Kelch motif"/>
    <property type="match status" value="1"/>
</dbReference>
<comment type="caution">
    <text evidence="2">The sequence shown here is derived from an EMBL/GenBank/DDBJ whole genome shotgun (WGS) entry which is preliminary data.</text>
</comment>
<keyword evidence="1" id="KW-1133">Transmembrane helix</keyword>
<dbReference type="Proteomes" id="UP000077202">
    <property type="component" value="Unassembled WGS sequence"/>
</dbReference>
<accession>A0A176W0M0</accession>
<gene>
    <name evidence="2" type="ORF">AXG93_4542s1350</name>
</gene>
<evidence type="ECO:0000313" key="3">
    <source>
        <dbReference type="Proteomes" id="UP000077202"/>
    </source>
</evidence>